<dbReference type="InterPro" id="IPR011990">
    <property type="entry name" value="TPR-like_helical_dom_sf"/>
</dbReference>
<dbReference type="Pfam" id="PF20694">
    <property type="entry name" value="TRADD-like_N"/>
    <property type="match status" value="1"/>
</dbReference>
<dbReference type="EMBL" id="CALNXK010000328">
    <property type="protein sequence ID" value="CAH3182639.1"/>
    <property type="molecule type" value="Genomic_DNA"/>
</dbReference>
<feature type="domain" description="TRADD-like N-terminal" evidence="4">
    <location>
        <begin position="377"/>
        <end position="425"/>
    </location>
</feature>
<proteinExistence type="predicted"/>
<dbReference type="Pfam" id="PF13424">
    <property type="entry name" value="TPR_12"/>
    <property type="match status" value="5"/>
</dbReference>
<comment type="caution">
    <text evidence="5">The sequence shown here is derived from an EMBL/GenBank/DDBJ whole genome shotgun (WGS) entry which is preliminary data.</text>
</comment>
<feature type="repeat" description="TPR" evidence="3">
    <location>
        <begin position="511"/>
        <end position="544"/>
    </location>
</feature>
<dbReference type="SMART" id="SM00028">
    <property type="entry name" value="TPR"/>
    <property type="match status" value="11"/>
</dbReference>
<accession>A0ABN8RX07</accession>
<keyword evidence="2 3" id="KW-0802">TPR repeat</keyword>
<sequence>MALQPYGEEDLNYFKLSSLVLNEFPRALRQTFKTMWDKTHGHRPGFLPWDDSTAVRNLFASEEGSKNRVPVHQSYGEWDCTALFQATIYSRAFALHHGTLNEVYIKPRGLSPSHFHPSVMSVTGDNAETWALAIDQLRLLRNFVCHLSSSKMGKVIFDQCVQRAKDAFLALGVSTAPIDAVGSLTESDFPTNEVRRLEEAIKEANRAYINWLESIISDTADKEDIAMLAQKINELKTLLDEVASSSTSARLRLLIDCKELRGLCPQEGSSGVVVTQPGDPAELQEAACSHTSDAGTTAAAGPKAGAAEVQKSKEPIGVVQPTAEVNSDFAPESFGNLAVPSSQQILNAIASKYLQSLNPSTPDEFNDFIQYMEKVRKVVIVDVKTGSLIVTVECSSLAIIEELWEDYRTGHLNEMAQKFLVTEEILEEFGLAELKLTTTINEEEYRACRELFFNLPKKPNAVPGKKAEAKSIPDRCFILGITRHEQAALQSKQRALDIRVKKFGEEHKSTADGYYSLGRMEHKLGYFNSAIESHQRALAIRIKLSGEEHESTADSYYSLGITQLEKDDLEPALKSLQSALTIRVKLFGEKHKATAESYYSIGLTQQKMGFLRPALQSFRRVLAINIKLFGEEQESVRTSDIYIHLGIIQHELGNFKSALHSKKRALAIRISLCGEEHKITADCYHSLGITQHKMGDFKSALQSTTRALAIRIKLFGREHQSTAESYCSLGITQHKLGKFKSAVKSKQRGLAVRVRLFGEEHKSTAESYHSLGITQQELGDLKSALLSHRRALDICFKLFGEIHENTADSYYQLGIIQRKLGFLRAALNCHQHAISIRIKLFGEKHKCIADSYYSLGITQRGLGDLKSALRSNQRALAIRIELFGEEHKCTADSYYLLGITQLELGDLKSALESHQRALAIRIKVFGEDHKSTADSYYYLGKTQRELGDLTSALQSHQRALAIRIKVFGEDHQSISKSKLELEEIQRRLGPGSVKEAC</sequence>
<dbReference type="InterPro" id="IPR049341">
    <property type="entry name" value="TRADD-like_N"/>
</dbReference>
<dbReference type="PANTHER" id="PTHR45641">
    <property type="entry name" value="TETRATRICOPEPTIDE REPEAT PROTEIN (AFU_ORTHOLOGUE AFUA_6G03870)"/>
    <property type="match status" value="1"/>
</dbReference>
<feature type="repeat" description="TPR" evidence="3">
    <location>
        <begin position="891"/>
        <end position="924"/>
    </location>
</feature>
<dbReference type="Gene3D" id="1.25.40.10">
    <property type="entry name" value="Tetratricopeptide repeat domain"/>
    <property type="match status" value="3"/>
</dbReference>
<evidence type="ECO:0000256" key="1">
    <source>
        <dbReference type="ARBA" id="ARBA00022737"/>
    </source>
</evidence>
<reference evidence="5 6" key="1">
    <citation type="submission" date="2022-05" db="EMBL/GenBank/DDBJ databases">
        <authorList>
            <consortium name="Genoscope - CEA"/>
            <person name="William W."/>
        </authorList>
    </citation>
    <scope>NUCLEOTIDE SEQUENCE [LARGE SCALE GENOMIC DNA]</scope>
</reference>
<evidence type="ECO:0000313" key="6">
    <source>
        <dbReference type="Proteomes" id="UP001159405"/>
    </source>
</evidence>
<gene>
    <name evidence="5" type="ORF">PLOB_00027124</name>
</gene>
<feature type="repeat" description="TPR" evidence="3">
    <location>
        <begin position="595"/>
        <end position="628"/>
    </location>
</feature>
<keyword evidence="1" id="KW-0677">Repeat</keyword>
<dbReference type="PROSITE" id="PS50005">
    <property type="entry name" value="TPR"/>
    <property type="match status" value="5"/>
</dbReference>
<evidence type="ECO:0000313" key="5">
    <source>
        <dbReference type="EMBL" id="CAH3182639.1"/>
    </source>
</evidence>
<keyword evidence="6" id="KW-1185">Reference proteome</keyword>
<organism evidence="5 6">
    <name type="scientific">Porites lobata</name>
    <dbReference type="NCBI Taxonomy" id="104759"/>
    <lineage>
        <taxon>Eukaryota</taxon>
        <taxon>Metazoa</taxon>
        <taxon>Cnidaria</taxon>
        <taxon>Anthozoa</taxon>
        <taxon>Hexacorallia</taxon>
        <taxon>Scleractinia</taxon>
        <taxon>Fungiina</taxon>
        <taxon>Poritidae</taxon>
        <taxon>Porites</taxon>
    </lineage>
</organism>
<protein>
    <recommendedName>
        <fullName evidence="4">TRADD-like N-terminal domain-containing protein</fullName>
    </recommendedName>
</protein>
<feature type="repeat" description="TPR" evidence="3">
    <location>
        <begin position="933"/>
        <end position="966"/>
    </location>
</feature>
<dbReference type="InterPro" id="IPR019734">
    <property type="entry name" value="TPR_rpt"/>
</dbReference>
<dbReference type="SUPFAM" id="SSF48452">
    <property type="entry name" value="TPR-like"/>
    <property type="match status" value="4"/>
</dbReference>
<feature type="repeat" description="TPR" evidence="3">
    <location>
        <begin position="553"/>
        <end position="586"/>
    </location>
</feature>
<evidence type="ECO:0000256" key="2">
    <source>
        <dbReference type="ARBA" id="ARBA00022803"/>
    </source>
</evidence>
<dbReference type="PANTHER" id="PTHR45641:SF19">
    <property type="entry name" value="NEPHROCYSTIN-3"/>
    <property type="match status" value="1"/>
</dbReference>
<dbReference type="Proteomes" id="UP001159405">
    <property type="component" value="Unassembled WGS sequence"/>
</dbReference>
<evidence type="ECO:0000256" key="3">
    <source>
        <dbReference type="PROSITE-ProRule" id="PRU00339"/>
    </source>
</evidence>
<name>A0ABN8RX07_9CNID</name>
<evidence type="ECO:0000259" key="4">
    <source>
        <dbReference type="Pfam" id="PF20694"/>
    </source>
</evidence>